<dbReference type="InterPro" id="IPR011701">
    <property type="entry name" value="MFS"/>
</dbReference>
<evidence type="ECO:0000256" key="3">
    <source>
        <dbReference type="ARBA" id="ARBA00022448"/>
    </source>
</evidence>
<accession>A0A9X4L3K5</accession>
<evidence type="ECO:0000256" key="4">
    <source>
        <dbReference type="ARBA" id="ARBA00022692"/>
    </source>
</evidence>
<keyword evidence="5 8" id="KW-1133">Transmembrane helix</keyword>
<dbReference type="Gene3D" id="1.20.1250.20">
    <property type="entry name" value="MFS general substrate transporter like domains"/>
    <property type="match status" value="1"/>
</dbReference>
<comment type="caution">
    <text evidence="10">The sequence shown here is derived from an EMBL/GenBank/DDBJ whole genome shotgun (WGS) entry which is preliminary data.</text>
</comment>
<dbReference type="Pfam" id="PF07690">
    <property type="entry name" value="MFS_1"/>
    <property type="match status" value="1"/>
</dbReference>
<dbReference type="Proteomes" id="UP001152422">
    <property type="component" value="Unassembled WGS sequence"/>
</dbReference>
<evidence type="ECO:0000256" key="6">
    <source>
        <dbReference type="ARBA" id="ARBA00023136"/>
    </source>
</evidence>
<feature type="transmembrane region" description="Helical" evidence="8">
    <location>
        <begin position="83"/>
        <end position="105"/>
    </location>
</feature>
<organism evidence="10 11">
    <name type="scientific">Staphylococcus equorum</name>
    <dbReference type="NCBI Taxonomy" id="246432"/>
    <lineage>
        <taxon>Bacteria</taxon>
        <taxon>Bacillati</taxon>
        <taxon>Bacillota</taxon>
        <taxon>Bacilli</taxon>
        <taxon>Bacillales</taxon>
        <taxon>Staphylococcaceae</taxon>
        <taxon>Staphylococcus</taxon>
    </lineage>
</organism>
<feature type="transmembrane region" description="Helical" evidence="8">
    <location>
        <begin position="141"/>
        <end position="162"/>
    </location>
</feature>
<sequence length="461" mass="48955">MVEKMKQISGGKLLTGIVLSILTYWLFAQSFLNIGPQIQSTFGASPGIVNISISLTSFVTGVFMVVAGNILDKFGKVKMTRIALILSIVGSLMLIVSGNVVLLILGRVVQGLSAAIIMPATISIVNDFFEGDERQKALSFWSIGAFGGTGLSSFFAGAMATFISWQSIFILSIILSLVALMLLKHLPESKLIKDKANRFDYLGLTIFVIMIASISFVITQGYKMGWLSTPTLILLAVFIICVFMFFKVERGKKVPFIDLELFKNRPYIGAVLANFLLNTGVGVIALFNMYAQGGLEFSAFQAGLLTLPYLITLLIVVRLGEKSIKRFGAKRALVIGPIFTGIGILLFSLTFFGTSGYIVVALIASVFFGGGTGLFATPALSTAVSTTPPEKVGVASGIFKMGSTLGGAFGIAIMTSIYTAIMQSGQSLHTAATAGFIVGACIVGCGVLASALIIPTRKINS</sequence>
<feature type="transmembrane region" description="Helical" evidence="8">
    <location>
        <begin position="401"/>
        <end position="421"/>
    </location>
</feature>
<feature type="transmembrane region" description="Helical" evidence="8">
    <location>
        <begin position="433"/>
        <end position="454"/>
    </location>
</feature>
<evidence type="ECO:0000256" key="2">
    <source>
        <dbReference type="ARBA" id="ARBA00007520"/>
    </source>
</evidence>
<feature type="transmembrane region" description="Helical" evidence="8">
    <location>
        <begin position="111"/>
        <end position="129"/>
    </location>
</feature>
<keyword evidence="4 8" id="KW-0812">Transmembrane</keyword>
<feature type="transmembrane region" description="Helical" evidence="8">
    <location>
        <begin position="168"/>
        <end position="187"/>
    </location>
</feature>
<dbReference type="SUPFAM" id="SSF103473">
    <property type="entry name" value="MFS general substrate transporter"/>
    <property type="match status" value="1"/>
</dbReference>
<proteinExistence type="inferred from homology"/>
<dbReference type="GO" id="GO:0022857">
    <property type="term" value="F:transmembrane transporter activity"/>
    <property type="evidence" value="ECO:0007669"/>
    <property type="project" value="InterPro"/>
</dbReference>
<reference evidence="10" key="1">
    <citation type="submission" date="2022-05" db="EMBL/GenBank/DDBJ databases">
        <title>Comparative genomics of Staphylococcus equorum isolates.</title>
        <authorList>
            <person name="Luelf R.H."/>
        </authorList>
    </citation>
    <scope>NUCLEOTIDE SEQUENCE</scope>
    <source>
        <strain evidence="10">TMW 2.2497</strain>
    </source>
</reference>
<dbReference type="InterPro" id="IPR036259">
    <property type="entry name" value="MFS_trans_sf"/>
</dbReference>
<comment type="similarity">
    <text evidence="2">Belongs to the major facilitator superfamily. TCR/Tet family.</text>
</comment>
<feature type="transmembrane region" description="Helical" evidence="8">
    <location>
        <begin position="12"/>
        <end position="28"/>
    </location>
</feature>
<protein>
    <recommendedName>
        <fullName evidence="7">Quinolone resistance protein NorB</fullName>
    </recommendedName>
</protein>
<keyword evidence="3" id="KW-0813">Transport</keyword>
<gene>
    <name evidence="10" type="ORF">M4L89_04690</name>
</gene>
<dbReference type="PANTHER" id="PTHR42718:SF9">
    <property type="entry name" value="MAJOR FACILITATOR SUPERFAMILY MULTIDRUG TRANSPORTER MFSC"/>
    <property type="match status" value="1"/>
</dbReference>
<feature type="transmembrane region" description="Helical" evidence="8">
    <location>
        <begin position="267"/>
        <end position="287"/>
    </location>
</feature>
<evidence type="ECO:0000259" key="9">
    <source>
        <dbReference type="PROSITE" id="PS50850"/>
    </source>
</evidence>
<feature type="transmembrane region" description="Helical" evidence="8">
    <location>
        <begin position="358"/>
        <end position="380"/>
    </location>
</feature>
<dbReference type="CDD" id="cd17321">
    <property type="entry name" value="MFS_MMR_MDR_like"/>
    <property type="match status" value="1"/>
</dbReference>
<dbReference type="RefSeq" id="WP_277582972.1">
    <property type="nucleotide sequence ID" value="NZ_JAMBPY010000002.1"/>
</dbReference>
<dbReference type="PROSITE" id="PS50850">
    <property type="entry name" value="MFS"/>
    <property type="match status" value="1"/>
</dbReference>
<feature type="transmembrane region" description="Helical" evidence="8">
    <location>
        <begin position="199"/>
        <end position="218"/>
    </location>
</feature>
<keyword evidence="11" id="KW-1185">Reference proteome</keyword>
<feature type="transmembrane region" description="Helical" evidence="8">
    <location>
        <begin position="224"/>
        <end position="246"/>
    </location>
</feature>
<dbReference type="Gene3D" id="1.20.1720.10">
    <property type="entry name" value="Multidrug resistance protein D"/>
    <property type="match status" value="1"/>
</dbReference>
<evidence type="ECO:0000256" key="7">
    <source>
        <dbReference type="ARBA" id="ARBA00040594"/>
    </source>
</evidence>
<evidence type="ECO:0000256" key="8">
    <source>
        <dbReference type="SAM" id="Phobius"/>
    </source>
</evidence>
<feature type="transmembrane region" description="Helical" evidence="8">
    <location>
        <begin position="48"/>
        <end position="71"/>
    </location>
</feature>
<feature type="domain" description="Major facilitator superfamily (MFS) profile" evidence="9">
    <location>
        <begin position="4"/>
        <end position="458"/>
    </location>
</feature>
<comment type="subcellular location">
    <subcellularLocation>
        <location evidence="1">Cell membrane</location>
        <topology evidence="1">Multi-pass membrane protein</topology>
    </subcellularLocation>
</comment>
<feature type="transmembrane region" description="Helical" evidence="8">
    <location>
        <begin position="299"/>
        <end position="320"/>
    </location>
</feature>
<evidence type="ECO:0000313" key="11">
    <source>
        <dbReference type="Proteomes" id="UP001152422"/>
    </source>
</evidence>
<evidence type="ECO:0000313" key="10">
    <source>
        <dbReference type="EMBL" id="MDG0845513.1"/>
    </source>
</evidence>
<dbReference type="GO" id="GO:0005886">
    <property type="term" value="C:plasma membrane"/>
    <property type="evidence" value="ECO:0007669"/>
    <property type="project" value="UniProtKB-SubCell"/>
</dbReference>
<dbReference type="EMBL" id="JAMBQA010000002">
    <property type="protein sequence ID" value="MDG0845513.1"/>
    <property type="molecule type" value="Genomic_DNA"/>
</dbReference>
<dbReference type="AlphaFoldDB" id="A0A9X4L3K5"/>
<dbReference type="PANTHER" id="PTHR42718">
    <property type="entry name" value="MAJOR FACILITATOR SUPERFAMILY MULTIDRUG TRANSPORTER MFSC"/>
    <property type="match status" value="1"/>
</dbReference>
<evidence type="ECO:0000256" key="5">
    <source>
        <dbReference type="ARBA" id="ARBA00022989"/>
    </source>
</evidence>
<name>A0A9X4L3K5_9STAP</name>
<keyword evidence="6 8" id="KW-0472">Membrane</keyword>
<dbReference type="InterPro" id="IPR020846">
    <property type="entry name" value="MFS_dom"/>
</dbReference>
<feature type="transmembrane region" description="Helical" evidence="8">
    <location>
        <begin position="332"/>
        <end position="352"/>
    </location>
</feature>
<evidence type="ECO:0000256" key="1">
    <source>
        <dbReference type="ARBA" id="ARBA00004651"/>
    </source>
</evidence>